<organism evidence="1 2">
    <name type="scientific">Clonostachys rosea f. rosea IK726</name>
    <dbReference type="NCBI Taxonomy" id="1349383"/>
    <lineage>
        <taxon>Eukaryota</taxon>
        <taxon>Fungi</taxon>
        <taxon>Dikarya</taxon>
        <taxon>Ascomycota</taxon>
        <taxon>Pezizomycotina</taxon>
        <taxon>Sordariomycetes</taxon>
        <taxon>Hypocreomycetidae</taxon>
        <taxon>Hypocreales</taxon>
        <taxon>Bionectriaceae</taxon>
        <taxon>Clonostachys</taxon>
    </lineage>
</organism>
<comment type="caution">
    <text evidence="1">The sequence shown here is derived from an EMBL/GenBank/DDBJ whole genome shotgun (WGS) entry which is preliminary data.</text>
</comment>
<proteinExistence type="predicted"/>
<accession>A0ACA9UNX9</accession>
<name>A0ACA9UNX9_BIOOC</name>
<sequence length="507" mass="58970">MNVMGNEPRQLPWEALAVNLEWRAESQCTFQSTNYHFQFKPDQNDTIRNFINTMASTIRGSADRQRLEYRDHYDVPAADDIMIDMTVARKIAPLIHKLREDGFYWKLDGLPDAASCQHLRDDCPGMLPLEERKMSAFLRVFDTDQTNDTSCPFDRAANKEVLFNLEVFKALVIYGEMNILLRICSHPDIHFSYWLDGPLSCDCDDDDDCGFDDDSQWASIANHALWSFITLNLMSWLKRASTSGVGHPNNQNDYRDTEAYQEMVFERTRFRCWPLVQYQHMFFFGIADRQFHEWGGFHDERKWKRALDLWGIDYLRYRPLLGYGTYDDFLDCQGRKLPENAHHTATEISQLRSDLVTHTQLPNELIDRILEEGEYDTPTRLLQIPHDPLRPANRKELHEYLEECWTLLVRSEILVRALKSKRSATTGAGEDSRDHPGEDTGPGTEMDVVNIDWETEIGEVIQKLFGCTCCLEKLKNGEDIGFVNSKVNTNAEMCSRFRASRQWPYNN</sequence>
<dbReference type="EMBL" id="CADEHS020000569">
    <property type="protein sequence ID" value="CAG9954453.1"/>
    <property type="molecule type" value="Genomic_DNA"/>
</dbReference>
<reference evidence="1" key="2">
    <citation type="submission" date="2021-10" db="EMBL/GenBank/DDBJ databases">
        <authorList>
            <person name="Piombo E."/>
        </authorList>
    </citation>
    <scope>NUCLEOTIDE SEQUENCE</scope>
</reference>
<keyword evidence="2" id="KW-1185">Reference proteome</keyword>
<evidence type="ECO:0000313" key="2">
    <source>
        <dbReference type="Proteomes" id="UP000836387"/>
    </source>
</evidence>
<protein>
    <submittedName>
        <fullName evidence="1">Uncharacterized protein</fullName>
    </submittedName>
</protein>
<gene>
    <name evidence="1" type="ORF">CRV2_00016819</name>
</gene>
<reference evidence="1" key="1">
    <citation type="submission" date="2020-04" db="EMBL/GenBank/DDBJ databases">
        <authorList>
            <person name="Broberg M."/>
        </authorList>
    </citation>
    <scope>NUCLEOTIDE SEQUENCE</scope>
</reference>
<evidence type="ECO:0000313" key="1">
    <source>
        <dbReference type="EMBL" id="CAG9954453.1"/>
    </source>
</evidence>
<dbReference type="Proteomes" id="UP000836387">
    <property type="component" value="Unassembled WGS sequence"/>
</dbReference>